<dbReference type="CDD" id="cd00609">
    <property type="entry name" value="AAT_like"/>
    <property type="match status" value="1"/>
</dbReference>
<evidence type="ECO:0000313" key="12">
    <source>
        <dbReference type="RefSeq" id="XP_042561618.1"/>
    </source>
</evidence>
<keyword evidence="4" id="KW-0808">Transferase</keyword>
<gene>
    <name evidence="12" type="primary">LOC122130863</name>
</gene>
<keyword evidence="11" id="KW-1185">Reference proteome</keyword>
<evidence type="ECO:0000259" key="10">
    <source>
        <dbReference type="Pfam" id="PF00155"/>
    </source>
</evidence>
<feature type="domain" description="Aminotransferase class I/classII large" evidence="10">
    <location>
        <begin position="85"/>
        <end position="465"/>
    </location>
</feature>
<evidence type="ECO:0000313" key="11">
    <source>
        <dbReference type="Proteomes" id="UP000515152"/>
    </source>
</evidence>
<evidence type="ECO:0000256" key="2">
    <source>
        <dbReference type="ARBA" id="ARBA00011738"/>
    </source>
</evidence>
<dbReference type="FunFam" id="3.40.640.10:FF:000129">
    <property type="entry name" value="Alanine aminotransferase 2"/>
    <property type="match status" value="1"/>
</dbReference>
<proteinExistence type="inferred from homology"/>
<dbReference type="OrthoDB" id="1732682at2759"/>
<dbReference type="EC" id="2.6.1.2" evidence="8"/>
<dbReference type="Pfam" id="PF00155">
    <property type="entry name" value="Aminotran_1_2"/>
    <property type="match status" value="1"/>
</dbReference>
<evidence type="ECO:0000256" key="7">
    <source>
        <dbReference type="ARBA" id="ARBA00025785"/>
    </source>
</evidence>
<evidence type="ECO:0000256" key="4">
    <source>
        <dbReference type="ARBA" id="ARBA00022679"/>
    </source>
</evidence>
<accession>A0A8M1KH28</accession>
<sequence>MSLLRDVSPRLWSIRSSEQVALAKRAAQITTELQQGVKKPYKNVIDVSWGDPHRGGLKPLTFVRQVVATCLYPSLLNSEALPVDVQQRAKSLLGQCDGGSVGSYTTTRGIPKIVQSVSEFISQRDGGVQSSPENIFITSGSQRSLMMVLKLFVQSEGFTQTGVLTPVPSYPYFNMALSALGGTMVPYHLCEEQGWKLKVEELRRALHVARGHCNPMALYVINPGNPTGHVQSRKSIEDVIRFAAEEKLFLLADEVYQDSVHDPSCEFVSYKKVLFEMGPPYSNSVELASLNSISKGYFGESGFRGGYVEFVNLDPTVVGYVYTWFSLDTCSAVLGQITLDIMAHPPEAGDPSYPTFSEEIRSIKDTLASNVHRVQDVLGDLPGISCQPIKGGMFAFPQLHLPPCVVQQAKEAGMKPDVLYSSLLLEETGLSVGAGCEHGQREGTHHIRLCIATPEDNMEDVLNRLSTFHLRFMSRLS</sequence>
<keyword evidence="5" id="KW-0663">Pyridoxal phosphate</keyword>
<evidence type="ECO:0000256" key="9">
    <source>
        <dbReference type="ARBA" id="ARBA00047412"/>
    </source>
</evidence>
<comment type="similarity">
    <text evidence="7">Belongs to the class-I pyridoxal-phosphate-dependent aminotransferase family. Alanine aminotransferase subfamily.</text>
</comment>
<dbReference type="InterPro" id="IPR004839">
    <property type="entry name" value="Aminotransferase_I/II_large"/>
</dbReference>
<dbReference type="PANTHER" id="PTHR11751">
    <property type="entry name" value="ALANINE AMINOTRANSFERASE"/>
    <property type="match status" value="1"/>
</dbReference>
<dbReference type="GO" id="GO:0030170">
    <property type="term" value="F:pyridoxal phosphate binding"/>
    <property type="evidence" value="ECO:0007669"/>
    <property type="project" value="InterPro"/>
</dbReference>
<evidence type="ECO:0000256" key="3">
    <source>
        <dbReference type="ARBA" id="ARBA00022576"/>
    </source>
</evidence>
<dbReference type="AlphaFoldDB" id="A0A8M1KH28"/>
<reference evidence="12" key="1">
    <citation type="submission" date="2025-08" db="UniProtKB">
        <authorList>
            <consortium name="RefSeq"/>
        </authorList>
    </citation>
    <scope>IDENTIFICATION</scope>
</reference>
<dbReference type="PANTHER" id="PTHR11751:SF469">
    <property type="entry name" value="ALANINE TRANSAMINASE"/>
    <property type="match status" value="1"/>
</dbReference>
<evidence type="ECO:0000256" key="1">
    <source>
        <dbReference type="ARBA" id="ARBA00001933"/>
    </source>
</evidence>
<dbReference type="RefSeq" id="XP_042561618.1">
    <property type="nucleotide sequence ID" value="XM_042705684.1"/>
</dbReference>
<evidence type="ECO:0000256" key="8">
    <source>
        <dbReference type="ARBA" id="ARBA00026106"/>
    </source>
</evidence>
<name>A0A8M1KH28_CLUHA</name>
<comment type="pathway">
    <text evidence="6">Amino-acid degradation; L-alanine degradation via transaminase pathway; pyruvate from L-alanine: step 1/1.</text>
</comment>
<organism evidence="11 12">
    <name type="scientific">Clupea harengus</name>
    <name type="common">Atlantic herring</name>
    <dbReference type="NCBI Taxonomy" id="7950"/>
    <lineage>
        <taxon>Eukaryota</taxon>
        <taxon>Metazoa</taxon>
        <taxon>Chordata</taxon>
        <taxon>Craniata</taxon>
        <taxon>Vertebrata</taxon>
        <taxon>Euteleostomi</taxon>
        <taxon>Actinopterygii</taxon>
        <taxon>Neopterygii</taxon>
        <taxon>Teleostei</taxon>
        <taxon>Clupei</taxon>
        <taxon>Clupeiformes</taxon>
        <taxon>Clupeoidei</taxon>
        <taxon>Clupeidae</taxon>
        <taxon>Clupea</taxon>
    </lineage>
</organism>
<evidence type="ECO:0000256" key="6">
    <source>
        <dbReference type="ARBA" id="ARBA00025708"/>
    </source>
</evidence>
<comment type="catalytic activity">
    <reaction evidence="9">
        <text>L-alanine + 2-oxoglutarate = pyruvate + L-glutamate</text>
        <dbReference type="Rhea" id="RHEA:19453"/>
        <dbReference type="ChEBI" id="CHEBI:15361"/>
        <dbReference type="ChEBI" id="CHEBI:16810"/>
        <dbReference type="ChEBI" id="CHEBI:29985"/>
        <dbReference type="ChEBI" id="CHEBI:57972"/>
        <dbReference type="EC" id="2.6.1.2"/>
    </reaction>
</comment>
<dbReference type="GO" id="GO:0004021">
    <property type="term" value="F:L-alanine:2-oxoglutarate aminotransferase activity"/>
    <property type="evidence" value="ECO:0007669"/>
    <property type="project" value="UniProtKB-EC"/>
</dbReference>
<dbReference type="KEGG" id="char:122130863"/>
<dbReference type="InterPro" id="IPR045088">
    <property type="entry name" value="ALAT1/2-like"/>
</dbReference>
<protein>
    <recommendedName>
        <fullName evidence="8">alanine transaminase</fullName>
        <ecNumber evidence="8">2.6.1.2</ecNumber>
    </recommendedName>
</protein>
<dbReference type="FunFam" id="1.10.287.1970:FF:000001">
    <property type="entry name" value="Alanine aminotransferase 2"/>
    <property type="match status" value="1"/>
</dbReference>
<comment type="subunit">
    <text evidence="2">Homodimer.</text>
</comment>
<evidence type="ECO:0000256" key="5">
    <source>
        <dbReference type="ARBA" id="ARBA00022898"/>
    </source>
</evidence>
<dbReference type="Proteomes" id="UP000515152">
    <property type="component" value="Unplaced"/>
</dbReference>
<comment type="cofactor">
    <cofactor evidence="1">
        <name>pyridoxal 5'-phosphate</name>
        <dbReference type="ChEBI" id="CHEBI:597326"/>
    </cofactor>
</comment>
<dbReference type="GeneID" id="122130863"/>
<keyword evidence="3" id="KW-0032">Aminotransferase</keyword>